<dbReference type="Proteomes" id="UP000502823">
    <property type="component" value="Unassembled WGS sequence"/>
</dbReference>
<evidence type="ECO:0000313" key="2">
    <source>
        <dbReference type="EMBL" id="GFG37255.1"/>
    </source>
</evidence>
<proteinExistence type="predicted"/>
<evidence type="ECO:0000313" key="3">
    <source>
        <dbReference type="Proteomes" id="UP000502823"/>
    </source>
</evidence>
<feature type="compositionally biased region" description="Polar residues" evidence="1">
    <location>
        <begin position="414"/>
        <end position="426"/>
    </location>
</feature>
<evidence type="ECO:0000256" key="1">
    <source>
        <dbReference type="SAM" id="MobiDB-lite"/>
    </source>
</evidence>
<dbReference type="OrthoDB" id="5959615at2759"/>
<accession>A0A6L2Q3C7</accession>
<feature type="region of interest" description="Disordered" evidence="1">
    <location>
        <begin position="995"/>
        <end position="1028"/>
    </location>
</feature>
<dbReference type="PANTHER" id="PTHR21219:SF4">
    <property type="entry name" value="PID DOMAIN-CONTAINING PROTEIN"/>
    <property type="match status" value="1"/>
</dbReference>
<dbReference type="AlphaFoldDB" id="A0A6L2Q3C7"/>
<sequence length="1231" mass="135303">MVKCNVEDSAPAVQVADSRQLTSERIILPETSRKNSTSGRASSHVSSYGFRLQEQTNGEASSVGDKERDTVTSVSAYSTYKQRIDSMFDETRSQMSCYGGTSGSVRLEKILPLMGINDDDEGRQKRINNTVQARIEKMFAEMAQTGGGGTTKEIVATKSSSNASSSPTQRSTSSNSFPVDYLGSVPLPDKVTSLHGLQEPLKNLYFAYRRAMETRHDCIDSDLRMRGTLEINSSGLKVHHIGHDKGELEQLNPFPTIAVWAAVKFVCRIPGSRNGMEYAFLPLIADPDAIDKGALFQPLNAIDEKTIVSTTQKHGTETQYNYHSPMFAVVMRKMGVSKQLECHAFVCACSEDAIVIAANLYQALMNNMQNGGSNNGTKSSKTQQNRPKKQNGLNYVRSAGDSSMAGDSSKSQSEVVSNDSVRSSSKAIAVAADAAKENGKDRKHPTATKVPPPVPVRPPRRIKKSSASSASEDGEDSVIQKKPPEKPNAAESTNVKCPYIKNDNISRLSADVRTASNKKTTPETLTTTTQGVRRTVSDRQNYNSIQLSSDNPEGGDILTKVAIPRSRSFLNAGGPLTRYNRRQGSGVPYGNNSGGTGSSPLGFNELFTEFRLQEGLNSMDDILDAIIDAEGMSFNDLKPIYKEFLMKLAVTLTKDELYQRSKSIMRRQKKKLGRRNSCYKRKKTFVVGGGGLKRVFRRSVNKLKPTKSRLNNFEFTSVLFPSDSIRSTTRAKKKITNLEISSTSTSSYSARTFKLPRQPSVNKASLSGGGFRLQRKSSSSRRRPQRDISAVNLTHRAPPMTSTSEDSDFFSMVRCGNNGINSMTGAATTINSSRRGPNRSSSGYFSCSECSYDSESCTCISADKCYCSLGDAKKHPQPTVKDLSMSSCGCDTDSCIDSDKCYCACTYHNGINKVHRHPQQKQCIRAILDSHPTNLKPNHVKTPRNDSVFQKIHQRGFVTSESSLSRAASPTTAWRTNEKHVAYSKKKDTKAIKSSKSLDFLQHDNSPSFRPQYSSVCDSGRSDRGSSRRMDVYDLLPRRQSYQQSHAATLCSQQRRSYSSDNLALDYDLFTTSSKSDDEEPIPQTPQRKVLVVSARDPRGRVIYMGASCRSDDRLHSRNKLRQPSSLSSMPPYASGKKQQKCKGNVGSTSAASEALSVKKSAEIAALFSDVKLTHTADIIPKSVTNMGSTSKTGEVFYNTLEPADYFLTSKTRNNRNCMGSGLENSLGYLP</sequence>
<comment type="caution">
    <text evidence="2">The sequence shown here is derived from an EMBL/GenBank/DDBJ whole genome shotgun (WGS) entry which is preliminary data.</text>
</comment>
<feature type="compositionally biased region" description="Low complexity" evidence="1">
    <location>
        <begin position="159"/>
        <end position="176"/>
    </location>
</feature>
<gene>
    <name evidence="2" type="ORF">Cfor_10948</name>
</gene>
<feature type="compositionally biased region" description="Polar residues" evidence="1">
    <location>
        <begin position="1003"/>
        <end position="1017"/>
    </location>
</feature>
<keyword evidence="3" id="KW-1185">Reference proteome</keyword>
<dbReference type="PANTHER" id="PTHR21219">
    <property type="entry name" value="FI19613P1"/>
    <property type="match status" value="1"/>
</dbReference>
<feature type="region of interest" description="Disordered" evidence="1">
    <location>
        <begin position="27"/>
        <end position="48"/>
    </location>
</feature>
<feature type="compositionally biased region" description="Polar residues" evidence="1">
    <location>
        <begin position="34"/>
        <end position="46"/>
    </location>
</feature>
<name>A0A6L2Q3C7_COPFO</name>
<feature type="region of interest" description="Disordered" evidence="1">
    <location>
        <begin position="756"/>
        <end position="790"/>
    </location>
</feature>
<dbReference type="InParanoid" id="A0A6L2Q3C7"/>
<feature type="region of interest" description="Disordered" evidence="1">
    <location>
        <begin position="1107"/>
        <end position="1146"/>
    </location>
</feature>
<reference evidence="3" key="1">
    <citation type="submission" date="2020-01" db="EMBL/GenBank/DDBJ databases">
        <title>Draft genome sequence of the Termite Coptotermes fromosanus.</title>
        <authorList>
            <person name="Itakura S."/>
            <person name="Yosikawa Y."/>
            <person name="Umezawa K."/>
        </authorList>
    </citation>
    <scope>NUCLEOTIDE SEQUENCE [LARGE SCALE GENOMIC DNA]</scope>
</reference>
<protein>
    <recommendedName>
        <fullName evidence="4">PID domain-containing protein</fullName>
    </recommendedName>
</protein>
<feature type="compositionally biased region" description="Basic residues" evidence="1">
    <location>
        <begin position="773"/>
        <end position="784"/>
    </location>
</feature>
<organism evidence="2 3">
    <name type="scientific">Coptotermes formosanus</name>
    <name type="common">Formosan subterranean termite</name>
    <dbReference type="NCBI Taxonomy" id="36987"/>
    <lineage>
        <taxon>Eukaryota</taxon>
        <taxon>Metazoa</taxon>
        <taxon>Ecdysozoa</taxon>
        <taxon>Arthropoda</taxon>
        <taxon>Hexapoda</taxon>
        <taxon>Insecta</taxon>
        <taxon>Pterygota</taxon>
        <taxon>Neoptera</taxon>
        <taxon>Polyneoptera</taxon>
        <taxon>Dictyoptera</taxon>
        <taxon>Blattodea</taxon>
        <taxon>Blattoidea</taxon>
        <taxon>Termitoidae</taxon>
        <taxon>Rhinotermitidae</taxon>
        <taxon>Coptotermes</taxon>
    </lineage>
</organism>
<feature type="region of interest" description="Disordered" evidence="1">
    <location>
        <begin position="371"/>
        <end position="492"/>
    </location>
</feature>
<feature type="compositionally biased region" description="Low complexity" evidence="1">
    <location>
        <begin position="398"/>
        <end position="413"/>
    </location>
</feature>
<evidence type="ECO:0008006" key="4">
    <source>
        <dbReference type="Google" id="ProtNLM"/>
    </source>
</evidence>
<dbReference type="EMBL" id="BLKM01000687">
    <property type="protein sequence ID" value="GFG37255.1"/>
    <property type="molecule type" value="Genomic_DNA"/>
</dbReference>
<feature type="region of interest" description="Disordered" evidence="1">
    <location>
        <begin position="146"/>
        <end position="177"/>
    </location>
</feature>